<organism evidence="1 2">
    <name type="scientific">Paxillus rubicundulus Ve08.2h10</name>
    <dbReference type="NCBI Taxonomy" id="930991"/>
    <lineage>
        <taxon>Eukaryota</taxon>
        <taxon>Fungi</taxon>
        <taxon>Dikarya</taxon>
        <taxon>Basidiomycota</taxon>
        <taxon>Agaricomycotina</taxon>
        <taxon>Agaricomycetes</taxon>
        <taxon>Agaricomycetidae</taxon>
        <taxon>Boletales</taxon>
        <taxon>Paxilineae</taxon>
        <taxon>Paxillaceae</taxon>
        <taxon>Paxillus</taxon>
    </lineage>
</organism>
<dbReference type="HOGENOM" id="CLU_1876104_0_0_1"/>
<reference evidence="1 2" key="1">
    <citation type="submission" date="2014-04" db="EMBL/GenBank/DDBJ databases">
        <authorList>
            <consortium name="DOE Joint Genome Institute"/>
            <person name="Kuo A."/>
            <person name="Kohler A."/>
            <person name="Jargeat P."/>
            <person name="Nagy L.G."/>
            <person name="Floudas D."/>
            <person name="Copeland A."/>
            <person name="Barry K.W."/>
            <person name="Cichocki N."/>
            <person name="Veneault-Fourrey C."/>
            <person name="LaButti K."/>
            <person name="Lindquist E.A."/>
            <person name="Lipzen A."/>
            <person name="Lundell T."/>
            <person name="Morin E."/>
            <person name="Murat C."/>
            <person name="Sun H."/>
            <person name="Tunlid A."/>
            <person name="Henrissat B."/>
            <person name="Grigoriev I.V."/>
            <person name="Hibbett D.S."/>
            <person name="Martin F."/>
            <person name="Nordberg H.P."/>
            <person name="Cantor M.N."/>
            <person name="Hua S.X."/>
        </authorList>
    </citation>
    <scope>NUCLEOTIDE SEQUENCE [LARGE SCALE GENOMIC DNA]</scope>
    <source>
        <strain evidence="1 2">Ve08.2h10</strain>
    </source>
</reference>
<sequence length="136" mass="15553">MRRGLPMIAERGTRRQVNKCHTTSTWHKRIPLPWLLGNQSGRCFRILCTLFTIKLFPKKINVSYGRDMQSFNKSARTTRPNSTIFFSAPSGCESVDGRLFDESGCWTLESQPFCCQRCMIMLGSSITLNLQVPNPF</sequence>
<evidence type="ECO:0000313" key="2">
    <source>
        <dbReference type="Proteomes" id="UP000054538"/>
    </source>
</evidence>
<protein>
    <submittedName>
        <fullName evidence="1">Uncharacterized protein</fullName>
    </submittedName>
</protein>
<dbReference type="InParanoid" id="A0A0D0D759"/>
<evidence type="ECO:0000313" key="1">
    <source>
        <dbReference type="EMBL" id="KIK76049.1"/>
    </source>
</evidence>
<name>A0A0D0D759_9AGAM</name>
<reference evidence="2" key="2">
    <citation type="submission" date="2015-01" db="EMBL/GenBank/DDBJ databases">
        <title>Evolutionary Origins and Diversification of the Mycorrhizal Mutualists.</title>
        <authorList>
            <consortium name="DOE Joint Genome Institute"/>
            <consortium name="Mycorrhizal Genomics Consortium"/>
            <person name="Kohler A."/>
            <person name="Kuo A."/>
            <person name="Nagy L.G."/>
            <person name="Floudas D."/>
            <person name="Copeland A."/>
            <person name="Barry K.W."/>
            <person name="Cichocki N."/>
            <person name="Veneault-Fourrey C."/>
            <person name="LaButti K."/>
            <person name="Lindquist E.A."/>
            <person name="Lipzen A."/>
            <person name="Lundell T."/>
            <person name="Morin E."/>
            <person name="Murat C."/>
            <person name="Riley R."/>
            <person name="Ohm R."/>
            <person name="Sun H."/>
            <person name="Tunlid A."/>
            <person name="Henrissat B."/>
            <person name="Grigoriev I.V."/>
            <person name="Hibbett D.S."/>
            <person name="Martin F."/>
        </authorList>
    </citation>
    <scope>NUCLEOTIDE SEQUENCE [LARGE SCALE GENOMIC DNA]</scope>
    <source>
        <strain evidence="2">Ve08.2h10</strain>
    </source>
</reference>
<accession>A0A0D0D759</accession>
<dbReference type="AlphaFoldDB" id="A0A0D0D759"/>
<gene>
    <name evidence="1" type="ORF">PAXRUDRAFT_451597</name>
</gene>
<dbReference type="Proteomes" id="UP000054538">
    <property type="component" value="Unassembled WGS sequence"/>
</dbReference>
<dbReference type="EMBL" id="KN827702">
    <property type="protein sequence ID" value="KIK76049.1"/>
    <property type="molecule type" value="Genomic_DNA"/>
</dbReference>
<proteinExistence type="predicted"/>
<keyword evidence="2" id="KW-1185">Reference proteome</keyword>